<gene>
    <name evidence="2" type="ORF">DB31_1299</name>
</gene>
<name>A0A085WEX1_9BACT</name>
<dbReference type="AlphaFoldDB" id="A0A085WEX1"/>
<proteinExistence type="predicted"/>
<feature type="compositionally biased region" description="Basic and acidic residues" evidence="1">
    <location>
        <begin position="43"/>
        <end position="69"/>
    </location>
</feature>
<evidence type="ECO:0000256" key="1">
    <source>
        <dbReference type="SAM" id="MobiDB-lite"/>
    </source>
</evidence>
<evidence type="ECO:0000313" key="2">
    <source>
        <dbReference type="EMBL" id="KFE66234.1"/>
    </source>
</evidence>
<evidence type="ECO:0000313" key="3">
    <source>
        <dbReference type="Proteomes" id="UP000028725"/>
    </source>
</evidence>
<feature type="region of interest" description="Disordered" evidence="1">
    <location>
        <begin position="1"/>
        <end position="69"/>
    </location>
</feature>
<organism evidence="2 3">
    <name type="scientific">Hyalangium minutum</name>
    <dbReference type="NCBI Taxonomy" id="394096"/>
    <lineage>
        <taxon>Bacteria</taxon>
        <taxon>Pseudomonadati</taxon>
        <taxon>Myxococcota</taxon>
        <taxon>Myxococcia</taxon>
        <taxon>Myxococcales</taxon>
        <taxon>Cystobacterineae</taxon>
        <taxon>Archangiaceae</taxon>
        <taxon>Hyalangium</taxon>
    </lineage>
</organism>
<keyword evidence="3" id="KW-1185">Reference proteome</keyword>
<accession>A0A085WEX1</accession>
<sequence>MPTQNSPESHDTACPQWSMRAPPSSRAVRGEANAAPAIPRILRGKETRAHWPEMGRAERRGCPEFRRFP</sequence>
<dbReference type="Proteomes" id="UP000028725">
    <property type="component" value="Unassembled WGS sequence"/>
</dbReference>
<dbReference type="EMBL" id="JMCB01000011">
    <property type="protein sequence ID" value="KFE66234.1"/>
    <property type="molecule type" value="Genomic_DNA"/>
</dbReference>
<comment type="caution">
    <text evidence="2">The sequence shown here is derived from an EMBL/GenBank/DDBJ whole genome shotgun (WGS) entry which is preliminary data.</text>
</comment>
<reference evidence="2 3" key="1">
    <citation type="submission" date="2014-04" db="EMBL/GenBank/DDBJ databases">
        <title>Genome assembly of Hyalangium minutum DSM 14724.</title>
        <authorList>
            <person name="Sharma G."/>
            <person name="Subramanian S."/>
        </authorList>
    </citation>
    <scope>NUCLEOTIDE SEQUENCE [LARGE SCALE GENOMIC DNA]</scope>
    <source>
        <strain evidence="2 3">DSM 14724</strain>
    </source>
</reference>
<protein>
    <submittedName>
        <fullName evidence="2">Uncharacterized protein</fullName>
    </submittedName>
</protein>